<name>L8N4V1_9CYAN</name>
<dbReference type="AlphaFoldDB" id="L8N4V1"/>
<keyword evidence="3" id="KW-1185">Reference proteome</keyword>
<comment type="caution">
    <text evidence="2">The sequence shown here is derived from an EMBL/GenBank/DDBJ whole genome shotgun (WGS) entry which is preliminary data.</text>
</comment>
<evidence type="ECO:0000313" key="3">
    <source>
        <dbReference type="Proteomes" id="UP000011201"/>
    </source>
</evidence>
<dbReference type="RefSeq" id="WP_009626633.1">
    <property type="nucleotide sequence ID" value="NZ_ALWB01000052.1"/>
</dbReference>
<proteinExistence type="predicted"/>
<dbReference type="Proteomes" id="UP000011201">
    <property type="component" value="Unassembled WGS sequence"/>
</dbReference>
<dbReference type="Gene3D" id="1.20.120.330">
    <property type="entry name" value="Nucleotidyltransferases domain 2"/>
    <property type="match status" value="1"/>
</dbReference>
<organism evidence="2 3">
    <name type="scientific">Pseudanabaena biceps PCC 7429</name>
    <dbReference type="NCBI Taxonomy" id="927668"/>
    <lineage>
        <taxon>Bacteria</taxon>
        <taxon>Bacillati</taxon>
        <taxon>Cyanobacteriota</taxon>
        <taxon>Cyanophyceae</taxon>
        <taxon>Pseudanabaenales</taxon>
        <taxon>Pseudanabaenaceae</taxon>
        <taxon>Pseudanabaena</taxon>
    </lineage>
</organism>
<dbReference type="OrthoDB" id="5767335at2"/>
<reference evidence="2 3" key="1">
    <citation type="journal article" date="2013" name="Proc. Natl. Acad. Sci. U.S.A.">
        <title>Improving the coverage of the cyanobacterial phylum using diversity-driven genome sequencing.</title>
        <authorList>
            <person name="Shih P.M."/>
            <person name="Wu D."/>
            <person name="Latifi A."/>
            <person name="Axen S.D."/>
            <person name="Fewer D.P."/>
            <person name="Talla E."/>
            <person name="Calteau A."/>
            <person name="Cai F."/>
            <person name="Tandeau de Marsac N."/>
            <person name="Rippka R."/>
            <person name="Herdman M."/>
            <person name="Sivonen K."/>
            <person name="Coursin T."/>
            <person name="Laurent T."/>
            <person name="Goodwin L."/>
            <person name="Nolan M."/>
            <person name="Davenport K.W."/>
            <person name="Han C.S."/>
            <person name="Rubin E.M."/>
            <person name="Eisen J.A."/>
            <person name="Woyke T."/>
            <person name="Gugger M."/>
            <person name="Kerfeld C.A."/>
        </authorList>
    </citation>
    <scope>NUCLEOTIDE SEQUENCE [LARGE SCALE GENOMIC DNA]</scope>
    <source>
        <strain evidence="2 3">PCC 7429</strain>
    </source>
</reference>
<dbReference type="InterPro" id="IPR007842">
    <property type="entry name" value="HEPN_dom"/>
</dbReference>
<accession>L8N4V1</accession>
<dbReference type="EMBL" id="ALWB01000052">
    <property type="protein sequence ID" value="ELS33253.1"/>
    <property type="molecule type" value="Genomic_DNA"/>
</dbReference>
<protein>
    <submittedName>
        <fullName evidence="2">HEPN domain protein</fullName>
    </submittedName>
</protein>
<feature type="domain" description="HEPN" evidence="1">
    <location>
        <begin position="12"/>
        <end position="56"/>
    </location>
</feature>
<dbReference type="Pfam" id="PF05168">
    <property type="entry name" value="HEPN"/>
    <property type="match status" value="1"/>
</dbReference>
<evidence type="ECO:0000259" key="1">
    <source>
        <dbReference type="Pfam" id="PF05168"/>
    </source>
</evidence>
<gene>
    <name evidence="2" type="ORF">Pse7429DRAFT_1592</name>
</gene>
<evidence type="ECO:0000313" key="2">
    <source>
        <dbReference type="EMBL" id="ELS33253.1"/>
    </source>
</evidence>
<sequence length="57" mass="6589">MNELAKFLILSNDDLETAQLLCNCGRYRSAISRAYYAMFYMTQYLLLSEGLDTSTHK</sequence>